<sequence>MGNQISNPSTPHTLSLGPKGTLRGLQYANKAIRYAGIPYALPPVGPHRWRKPRPLPDNHTYTQDDGQPFDATFFRPVCPQSSFSSSSFSSAEKSQGDGDAEEKYSEDCLRLNIWTPVSPPPEGKKYPVVLWLHGGWFQLGDPLQEVGMDPTELIFGGEGGGKLNAIVVGIGYRLNVFGFLAGGALREESGRVAAGNFGLWDQRLAIEWVRRNIAAFGGDKGDVVLGGRSAGAYGVHAQVLFEFLHSKRGGKEEQFFHRFYMYSNAIPAQPKTVEEADGQFEEVCGYFGIPEDISGEEKLEKLRGVPASDLVAALSHLKNHTFRPVTDDLFVFSGFAEYHTSGAFAEEFKRRGLKVLIGEVLNEETLYATYNSPEEANLEALKVQVGNYYAPETVERILTAYELPSTERVEDWTVLFGSIIADGQVRAPSRWLVNSLHTHGVDLSDIWRYRIAYRLSFITDKVAPRAFGVSHAMDKPFWNYSIMHGPTDSERVLMQGWIKGFVAFVNNDEKFDFGTREIDQFKVATPEGKIEIQKDTRWKHLLELGDIFSGDGA</sequence>
<protein>
    <recommendedName>
        <fullName evidence="3">Carboxylic ester hydrolase</fullName>
        <ecNumber evidence="3">3.1.1.-</ecNumber>
    </recommendedName>
</protein>
<dbReference type="AlphaFoldDB" id="A0A319DJY4"/>
<evidence type="ECO:0000259" key="5">
    <source>
        <dbReference type="Pfam" id="PF00135"/>
    </source>
</evidence>
<dbReference type="SUPFAM" id="SSF53474">
    <property type="entry name" value="alpha/beta-Hydrolases"/>
    <property type="match status" value="1"/>
</dbReference>
<dbReference type="OrthoDB" id="6846267at2759"/>
<dbReference type="InterPro" id="IPR019826">
    <property type="entry name" value="Carboxylesterase_B_AS"/>
</dbReference>
<dbReference type="STRING" id="1448320.A0A319DJY4"/>
<name>A0A319DJY4_9EURO</name>
<dbReference type="GO" id="GO:0016787">
    <property type="term" value="F:hydrolase activity"/>
    <property type="evidence" value="ECO:0007669"/>
    <property type="project" value="UniProtKB-KW"/>
</dbReference>
<evidence type="ECO:0000313" key="7">
    <source>
        <dbReference type="Proteomes" id="UP000247810"/>
    </source>
</evidence>
<gene>
    <name evidence="6" type="ORF">BO71DRAFT_359154</name>
</gene>
<dbReference type="VEuPathDB" id="FungiDB:BO71DRAFT_359154"/>
<evidence type="ECO:0000256" key="4">
    <source>
        <dbReference type="SAM" id="MobiDB-lite"/>
    </source>
</evidence>
<organism evidence="6 7">
    <name type="scientific">Aspergillus ellipticus CBS 707.79</name>
    <dbReference type="NCBI Taxonomy" id="1448320"/>
    <lineage>
        <taxon>Eukaryota</taxon>
        <taxon>Fungi</taxon>
        <taxon>Dikarya</taxon>
        <taxon>Ascomycota</taxon>
        <taxon>Pezizomycotina</taxon>
        <taxon>Eurotiomycetes</taxon>
        <taxon>Eurotiomycetidae</taxon>
        <taxon>Eurotiales</taxon>
        <taxon>Aspergillaceae</taxon>
        <taxon>Aspergillus</taxon>
        <taxon>Aspergillus subgen. Circumdati</taxon>
    </lineage>
</organism>
<evidence type="ECO:0000256" key="1">
    <source>
        <dbReference type="ARBA" id="ARBA00005964"/>
    </source>
</evidence>
<feature type="domain" description="Carboxylesterase type B" evidence="5">
    <location>
        <begin position="19"/>
        <end position="535"/>
    </location>
</feature>
<dbReference type="InterPro" id="IPR029058">
    <property type="entry name" value="AB_hydrolase_fold"/>
</dbReference>
<dbReference type="PANTHER" id="PTHR43142:SF8">
    <property type="entry name" value="CARBOXYLIC ESTER HYDROLASE"/>
    <property type="match status" value="1"/>
</dbReference>
<proteinExistence type="inferred from homology"/>
<keyword evidence="7" id="KW-1185">Reference proteome</keyword>
<comment type="similarity">
    <text evidence="1 3">Belongs to the type-B carboxylesterase/lipase family.</text>
</comment>
<keyword evidence="2 3" id="KW-0378">Hydrolase</keyword>
<feature type="region of interest" description="Disordered" evidence="4">
    <location>
        <begin position="45"/>
        <end position="66"/>
    </location>
</feature>
<dbReference type="EMBL" id="KZ825941">
    <property type="protein sequence ID" value="PYH91573.1"/>
    <property type="molecule type" value="Genomic_DNA"/>
</dbReference>
<evidence type="ECO:0000256" key="3">
    <source>
        <dbReference type="RuleBase" id="RU361235"/>
    </source>
</evidence>
<evidence type="ECO:0000256" key="2">
    <source>
        <dbReference type="ARBA" id="ARBA00022801"/>
    </source>
</evidence>
<dbReference type="Proteomes" id="UP000247810">
    <property type="component" value="Unassembled WGS sequence"/>
</dbReference>
<reference evidence="6 7" key="1">
    <citation type="submission" date="2018-02" db="EMBL/GenBank/DDBJ databases">
        <title>The genomes of Aspergillus section Nigri reveals drivers in fungal speciation.</title>
        <authorList>
            <consortium name="DOE Joint Genome Institute"/>
            <person name="Vesth T.C."/>
            <person name="Nybo J."/>
            <person name="Theobald S."/>
            <person name="Brandl J."/>
            <person name="Frisvad J.C."/>
            <person name="Nielsen K.F."/>
            <person name="Lyhne E.K."/>
            <person name="Kogle M.E."/>
            <person name="Kuo A."/>
            <person name="Riley R."/>
            <person name="Clum A."/>
            <person name="Nolan M."/>
            <person name="Lipzen A."/>
            <person name="Salamov A."/>
            <person name="Henrissat B."/>
            <person name="Wiebenga A."/>
            <person name="De vries R.P."/>
            <person name="Grigoriev I.V."/>
            <person name="Mortensen U.H."/>
            <person name="Andersen M.R."/>
            <person name="Baker S.E."/>
        </authorList>
    </citation>
    <scope>NUCLEOTIDE SEQUENCE [LARGE SCALE GENOMIC DNA]</scope>
    <source>
        <strain evidence="6 7">CBS 707.79</strain>
    </source>
</reference>
<dbReference type="Pfam" id="PF00135">
    <property type="entry name" value="COesterase"/>
    <property type="match status" value="1"/>
</dbReference>
<dbReference type="PROSITE" id="PS00122">
    <property type="entry name" value="CARBOXYLESTERASE_B_1"/>
    <property type="match status" value="1"/>
</dbReference>
<feature type="region of interest" description="Disordered" evidence="4">
    <location>
        <begin position="82"/>
        <end position="102"/>
    </location>
</feature>
<dbReference type="PANTHER" id="PTHR43142">
    <property type="entry name" value="CARBOXYLIC ESTER HYDROLASE"/>
    <property type="match status" value="1"/>
</dbReference>
<dbReference type="Gene3D" id="3.40.50.1820">
    <property type="entry name" value="alpha/beta hydrolase"/>
    <property type="match status" value="1"/>
</dbReference>
<evidence type="ECO:0000313" key="6">
    <source>
        <dbReference type="EMBL" id="PYH91573.1"/>
    </source>
</evidence>
<dbReference type="EC" id="3.1.1.-" evidence="3"/>
<dbReference type="InterPro" id="IPR002018">
    <property type="entry name" value="CarbesteraseB"/>
</dbReference>
<accession>A0A319DJY4</accession>